<evidence type="ECO:0000259" key="4">
    <source>
        <dbReference type="PROSITE" id="PS01124"/>
    </source>
</evidence>
<dbReference type="AlphaFoldDB" id="A0A6L3VKY7"/>
<dbReference type="SUPFAM" id="SSF46689">
    <property type="entry name" value="Homeodomain-like"/>
    <property type="match status" value="1"/>
</dbReference>
<dbReference type="InterPro" id="IPR009057">
    <property type="entry name" value="Homeodomain-like_sf"/>
</dbReference>
<name>A0A6L3VKY7_9ACTN</name>
<proteinExistence type="predicted"/>
<keyword evidence="2" id="KW-0238">DNA-binding</keyword>
<dbReference type="Pfam" id="PF12833">
    <property type="entry name" value="HTH_18"/>
    <property type="match status" value="1"/>
</dbReference>
<dbReference type="SMART" id="SM00342">
    <property type="entry name" value="HTH_ARAC"/>
    <property type="match status" value="1"/>
</dbReference>
<dbReference type="RefSeq" id="WP_151546489.1">
    <property type="nucleotide sequence ID" value="NZ_WBMR01000284.1"/>
</dbReference>
<reference evidence="5 6" key="1">
    <citation type="submission" date="2019-09" db="EMBL/GenBank/DDBJ databases">
        <title>Actinomadura physcomitrii sp. nov., a novel actinomycete isolated from moss [Physcomitrium sphaericum (Ludw) Fuernr].</title>
        <authorList>
            <person name="Liu C."/>
            <person name="Zhuang X."/>
        </authorList>
    </citation>
    <scope>NUCLEOTIDE SEQUENCE [LARGE SCALE GENOMIC DNA]</scope>
    <source>
        <strain evidence="5 6">CYP1-1B</strain>
    </source>
</reference>
<dbReference type="PANTHER" id="PTHR46796:SF15">
    <property type="entry name" value="BLL1074 PROTEIN"/>
    <property type="match status" value="1"/>
</dbReference>
<accession>A0A6L3VKY7</accession>
<dbReference type="EMBL" id="WBMR01000284">
    <property type="protein sequence ID" value="KAB2361842.1"/>
    <property type="molecule type" value="Genomic_DNA"/>
</dbReference>
<sequence>MAAPALPRTCAPVRLWVRLGHVVYVGPSLGLGPHATAVACLGVGLDAPFTVRADGLPGRTVRSFLFRARVRHEVLGGTGRMLFCFFDPTSARMARCLGGMRSTAGGFGSDHHREAELIDLAGRDEVDVERLLAAASIPVAKARDPRIARAAARIRDDPARPQRAEAAAREAGLSRSHFLRTFSDQTGTSFRRYVQWARILRVAEAFAAGHDFTRAAADAGFASPSHLSDTFRGMFGLTPTALAALAPDLVLDEPGRVG</sequence>
<keyword evidence="6" id="KW-1185">Reference proteome</keyword>
<dbReference type="GO" id="GO:0003700">
    <property type="term" value="F:DNA-binding transcription factor activity"/>
    <property type="evidence" value="ECO:0007669"/>
    <property type="project" value="InterPro"/>
</dbReference>
<feature type="domain" description="HTH araC/xylS-type" evidence="4">
    <location>
        <begin position="148"/>
        <end position="245"/>
    </location>
</feature>
<keyword evidence="3" id="KW-0804">Transcription</keyword>
<dbReference type="PANTHER" id="PTHR46796">
    <property type="entry name" value="HTH-TYPE TRANSCRIPTIONAL ACTIVATOR RHAS-RELATED"/>
    <property type="match status" value="1"/>
</dbReference>
<evidence type="ECO:0000256" key="3">
    <source>
        <dbReference type="ARBA" id="ARBA00023163"/>
    </source>
</evidence>
<gene>
    <name evidence="5" type="ORF">F9B16_45450</name>
</gene>
<dbReference type="InterPro" id="IPR050204">
    <property type="entry name" value="AraC_XylS_family_regulators"/>
</dbReference>
<dbReference type="GO" id="GO:0043565">
    <property type="term" value="F:sequence-specific DNA binding"/>
    <property type="evidence" value="ECO:0007669"/>
    <property type="project" value="InterPro"/>
</dbReference>
<dbReference type="Gene3D" id="1.10.10.60">
    <property type="entry name" value="Homeodomain-like"/>
    <property type="match status" value="1"/>
</dbReference>
<dbReference type="OrthoDB" id="5295226at2"/>
<evidence type="ECO:0000313" key="6">
    <source>
        <dbReference type="Proteomes" id="UP000483004"/>
    </source>
</evidence>
<keyword evidence="1" id="KW-0805">Transcription regulation</keyword>
<evidence type="ECO:0000313" key="5">
    <source>
        <dbReference type="EMBL" id="KAB2361842.1"/>
    </source>
</evidence>
<evidence type="ECO:0000256" key="2">
    <source>
        <dbReference type="ARBA" id="ARBA00023125"/>
    </source>
</evidence>
<dbReference type="Proteomes" id="UP000483004">
    <property type="component" value="Unassembled WGS sequence"/>
</dbReference>
<dbReference type="PROSITE" id="PS01124">
    <property type="entry name" value="HTH_ARAC_FAMILY_2"/>
    <property type="match status" value="1"/>
</dbReference>
<dbReference type="InterPro" id="IPR018060">
    <property type="entry name" value="HTH_AraC"/>
</dbReference>
<comment type="caution">
    <text evidence="5">The sequence shown here is derived from an EMBL/GenBank/DDBJ whole genome shotgun (WGS) entry which is preliminary data.</text>
</comment>
<organism evidence="5 6">
    <name type="scientific">Actinomadura montaniterrae</name>
    <dbReference type="NCBI Taxonomy" id="1803903"/>
    <lineage>
        <taxon>Bacteria</taxon>
        <taxon>Bacillati</taxon>
        <taxon>Actinomycetota</taxon>
        <taxon>Actinomycetes</taxon>
        <taxon>Streptosporangiales</taxon>
        <taxon>Thermomonosporaceae</taxon>
        <taxon>Actinomadura</taxon>
    </lineage>
</organism>
<protein>
    <submittedName>
        <fullName evidence="5">AraC family transcriptional regulator</fullName>
    </submittedName>
</protein>
<evidence type="ECO:0000256" key="1">
    <source>
        <dbReference type="ARBA" id="ARBA00023015"/>
    </source>
</evidence>